<dbReference type="PROSITE" id="PS51257">
    <property type="entry name" value="PROKAR_LIPOPROTEIN"/>
    <property type="match status" value="1"/>
</dbReference>
<keyword evidence="4" id="KW-1185">Reference proteome</keyword>
<dbReference type="CDD" id="cd00229">
    <property type="entry name" value="SGNH_hydrolase"/>
    <property type="match status" value="1"/>
</dbReference>
<evidence type="ECO:0000313" key="4">
    <source>
        <dbReference type="Proteomes" id="UP001167831"/>
    </source>
</evidence>
<dbReference type="Pfam" id="PF16255">
    <property type="entry name" value="Lipase_GDSL_lke"/>
    <property type="match status" value="1"/>
</dbReference>
<comment type="caution">
    <text evidence="3">The sequence shown here is derived from an EMBL/GenBank/DDBJ whole genome shotgun (WGS) entry which is preliminary data.</text>
</comment>
<name>A0AAW7JHY3_9BACT</name>
<evidence type="ECO:0000313" key="2">
    <source>
        <dbReference type="EMBL" id="MDN0022225.1"/>
    </source>
</evidence>
<accession>A0AAW7JHY3</accession>
<reference evidence="3" key="2">
    <citation type="submission" date="2023-08" db="EMBL/GenBank/DDBJ databases">
        <title>Identification and characterization of horizontal gene transfer across gut microbiota members of farm animals based on homology search.</title>
        <authorList>
            <person name="Schwarzerova J."/>
            <person name="Nykrynova M."/>
            <person name="Jureckova K."/>
            <person name="Cejkova D."/>
            <person name="Rychlik I."/>
        </authorList>
    </citation>
    <scope>NUCLEOTIDE SEQUENCE</scope>
    <source>
        <strain evidence="3">ET15</strain>
        <strain evidence="2">ET37</strain>
    </source>
</reference>
<dbReference type="SUPFAM" id="SSF52266">
    <property type="entry name" value="SGNH hydrolase"/>
    <property type="match status" value="1"/>
</dbReference>
<dbReference type="EMBL" id="JAUEIE010000003">
    <property type="protein sequence ID" value="MDN0022225.1"/>
    <property type="molecule type" value="Genomic_DNA"/>
</dbReference>
<dbReference type="AlphaFoldDB" id="A0AAW7JHY3"/>
<evidence type="ECO:0000313" key="3">
    <source>
        <dbReference type="EMBL" id="MDN0024824.1"/>
    </source>
</evidence>
<dbReference type="InterPro" id="IPR032588">
    <property type="entry name" value="Lipase_GDSL_lke"/>
</dbReference>
<organism evidence="3 5">
    <name type="scientific">Leyella lascolaii</name>
    <dbReference type="NCBI Taxonomy" id="1776379"/>
    <lineage>
        <taxon>Bacteria</taxon>
        <taxon>Pseudomonadati</taxon>
        <taxon>Bacteroidota</taxon>
        <taxon>Bacteroidia</taxon>
        <taxon>Bacteroidales</taxon>
        <taxon>Prevotellaceae</taxon>
        <taxon>Leyella</taxon>
    </lineage>
</organism>
<protein>
    <submittedName>
        <fullName evidence="3">SGNH/GDSL hydrolase family protein</fullName>
    </submittedName>
</protein>
<keyword evidence="1" id="KW-0732">Signal</keyword>
<feature type="chain" id="PRO_5043790309" evidence="1">
    <location>
        <begin position="21"/>
        <end position="228"/>
    </location>
</feature>
<dbReference type="Gene3D" id="3.40.50.1110">
    <property type="entry name" value="SGNH hydrolase"/>
    <property type="match status" value="1"/>
</dbReference>
<feature type="signal peptide" evidence="1">
    <location>
        <begin position="1"/>
        <end position="20"/>
    </location>
</feature>
<reference evidence="3" key="1">
    <citation type="submission" date="2023-06" db="EMBL/GenBank/DDBJ databases">
        <authorList>
            <person name="Zeman M."/>
            <person name="Kubasova T."/>
            <person name="Jahodarova E."/>
            <person name="Nykrynova M."/>
            <person name="Rychlik I."/>
        </authorList>
    </citation>
    <scope>NUCLEOTIDE SEQUENCE</scope>
    <source>
        <strain evidence="3">ET15</strain>
        <strain evidence="2">ET37</strain>
    </source>
</reference>
<dbReference type="InterPro" id="IPR036514">
    <property type="entry name" value="SGNH_hydro_sf"/>
</dbReference>
<gene>
    <name evidence="2" type="ORF">QVN81_04185</name>
    <name evidence="3" type="ORF">QVN84_04720</name>
</gene>
<evidence type="ECO:0000256" key="1">
    <source>
        <dbReference type="SAM" id="SignalP"/>
    </source>
</evidence>
<proteinExistence type="predicted"/>
<dbReference type="Proteomes" id="UP001168478">
    <property type="component" value="Unassembled WGS sequence"/>
</dbReference>
<dbReference type="GO" id="GO:0016788">
    <property type="term" value="F:hydrolase activity, acting on ester bonds"/>
    <property type="evidence" value="ECO:0007669"/>
    <property type="project" value="UniProtKB-ARBA"/>
</dbReference>
<dbReference type="EMBL" id="JAUEIF010000003">
    <property type="protein sequence ID" value="MDN0024824.1"/>
    <property type="molecule type" value="Genomic_DNA"/>
</dbReference>
<sequence>MNIKKLFLFASLIIACTACPAQSKKSVSILGDSYSTFQGYLQPDTNYVWYNAGKHDNTDVTAVQQTWWHRLISSRGLRLCVNNSFSGATICNTGYNKDDYSDRSFCTRLWNLGSPDIIFIFGGTNDSWASSPIGEYKYSGWTKDDLYSFRPAMAYMLDNTIARYPNTEIYVIINDGLSEDITESSRAICEHYKVRYVMLENIDKMNGHPSVKGMEQIAEQVGKIIPNR</sequence>
<keyword evidence="3" id="KW-0378">Hydrolase</keyword>
<evidence type="ECO:0000313" key="5">
    <source>
        <dbReference type="Proteomes" id="UP001168478"/>
    </source>
</evidence>
<dbReference type="Proteomes" id="UP001167831">
    <property type="component" value="Unassembled WGS sequence"/>
</dbReference>